<dbReference type="GO" id="GO:0042393">
    <property type="term" value="F:histone binding"/>
    <property type="evidence" value="ECO:0007669"/>
    <property type="project" value="TreeGrafter"/>
</dbReference>
<reference evidence="13" key="1">
    <citation type="submission" date="2021-03" db="EMBL/GenBank/DDBJ databases">
        <authorList>
            <person name="Li Z."/>
            <person name="Yang C."/>
        </authorList>
    </citation>
    <scope>NUCLEOTIDE SEQUENCE</scope>
    <source>
        <strain evidence="13">Dzin_1.0</strain>
        <tissue evidence="13">Leaf</tissue>
    </source>
</reference>
<accession>A0A9D5C380</accession>
<dbReference type="PROSITE" id="PS51375">
    <property type="entry name" value="PPR"/>
    <property type="match status" value="5"/>
</dbReference>
<feature type="domain" description="PHD-type" evidence="11">
    <location>
        <begin position="1381"/>
        <end position="1426"/>
    </location>
</feature>
<dbReference type="GO" id="GO:0003682">
    <property type="term" value="F:chromatin binding"/>
    <property type="evidence" value="ECO:0007669"/>
    <property type="project" value="TreeGrafter"/>
</dbReference>
<dbReference type="InterPro" id="IPR011990">
    <property type="entry name" value="TPR-like_helical_dom_sf"/>
</dbReference>
<dbReference type="Gene3D" id="3.30.40.10">
    <property type="entry name" value="Zinc/RING finger domain, C3HC4 (zinc finger)"/>
    <property type="match status" value="2"/>
</dbReference>
<dbReference type="PANTHER" id="PTHR47025:SF7">
    <property type="entry name" value="ACYL-COA N-ACYLTRANSFERASE WITH RING_FYVE_PHD-TYPE ZINC FINGER DOMAIN-CONTAINING PROTEIN"/>
    <property type="match status" value="1"/>
</dbReference>
<feature type="domain" description="N-acetyltransferase" evidence="12">
    <location>
        <begin position="1566"/>
        <end position="1718"/>
    </location>
</feature>
<sequence>MDFSALSLPLAIQPNHRSSTSFSSPASPSQLKQLHAHLLKAGTPLSSVVPLSDVASLCALSDVASFSYARSLLRHCYYSSTPELILWNASLNAFSSSSCPSDALLLFSRLRSADILPDTFTCSFTLKACSRTSSLSLGLAVHALIEKLGFQTDVFLYNTLLHMYSLCGAMIDSRRVFETMPVRDVVTWNILITQYTKLGVMEIARELFELMPEKSIRSWTAMIAGYVQCGNPKEAVQLFHEMEEAGFQPNEVTVVAALAACADLGALHLGERLCKYAESCGFLKNVRVCNTLIDMYIKCGCVEIARKIFDGMAERTVVSWSTMIGGHAMHGQGEEALELFVKMKESGIRPNSVTFVGLLHACSHMGLLDEGRHFFTSMKEDYGIVPEIEHYGCMVDLLSRAGLLEEAHEFIKKMPIEPNGVVWGALLGGARVHKDIKMGEEAIKHLVNLDPLNDGYYVVLSNIYADAGHFDAAAQVRRLMRDQGVKKTPGWSTITIDSVTHEFVAGENKHPQTEEIYKKWDELLQEMKLRGYVPDNSVVLLDMDEAEKEHVLYRHSEKLAVVFGLMNTLPGTTIRIMKNLRVCSDCHAALKLISEITDRQIVFTAPVLTMGKELKGWLVSRENASSLLVIEQRSHIGRTSIILQQAHLSLIALTLAANGPGHYDGSASGFLRLGQAKRWQRLRDSGLSVNYIFKKHNVELHGFIKGDGYQCGCSSCNYTKVLSALEFEKHARVTSSHQNNHIFLENGKTLHQIVVHLARVPAKSLYEEMIKITDHEIDLELFKAWMKGSSQTTSRLRARIDSNVKVESTPNLISYIQPLVRNELKRPRKKPRIGSSSMGIESPPANYEFLSLLETNDLSPFKFNGETGTRTSHTNGLLLELPASNNDGNPFQQSDNQGHNTTGYSHQELEMNAGLSGSDREKMQAETLEKCHEDFLPSNIKEWKRYKKASLVGFVHDVKSLLSTGLLEGMPVKYIYKKGNVELPGFIKGSGYQCGCSSCNFTVVLSALKFESHAGAETKNQNNHIFLESGISLYALVKKVGNLPLDSLCDVLEGLIGHPPNTEGYKAWRAQAAGQEPQSSGINSKENNHSNFYFEPGLARSSQVHIVKDKVSPTSNLNVEFSPVAHSIEGNYYPLSNIFEEILDNGQDYPIVINKERSSQVPNIKERFSLPFNLNDEYSFTVHDMEGKDWSPNNSGFSGLPTEGTGVAASIGSELIFTKSATKGNIGSDSSIPKPSSPVKQNHSEMDRSEMTERLPSSWNVPNIPESTLYLTEQAFAQVFPKKRSNDLHGLVFMESGLADGSELDYRSKGHIFLKGKKLQNGILCGCCNSKVSPSQFEAHAGFSARRQPYHNIYTPIMGLSLHELSIILSGGQNLTAMFSEHKCAVCGVGGELIPCDACPKAFHAVCLNLKCLPEGEWHCPYCKESFSETVSSVTPSSTSQPLSVHSRRILKAPADFLGGCALCKGYSSCQDNFSAQTVLLCLQCEKEYHVGCLKNQLLCDFKDFPASMWFCSADCYRIHVTFGSLVRNGPMTVPRPIITMINSKTSEIGLSNENGDDVRLQLLNGRCNSVADTLFAKAISIFEDEFGPIFERGCDIIPAMVYSRESADQGFEGMYCAVLTVKSVVVSAAILRVFGKDAAEVPLIATHHKSRGKGYLETLLFLIEELLCSLSVEIVMLPVAEDELPSFIDKLGYSKMKEEGLKQYAEAFPLVMFQNASMLEKTLPRNAILSGRPKGLAFGLKGSFSF</sequence>
<evidence type="ECO:0000256" key="10">
    <source>
        <dbReference type="SAM" id="MobiDB-lite"/>
    </source>
</evidence>
<name>A0A9D5C380_9LILI</name>
<dbReference type="NCBIfam" id="TIGR00756">
    <property type="entry name" value="PPR"/>
    <property type="match status" value="4"/>
</dbReference>
<dbReference type="InterPro" id="IPR011011">
    <property type="entry name" value="Znf_FYVE_PHD"/>
</dbReference>
<evidence type="ECO:0000256" key="2">
    <source>
        <dbReference type="ARBA" id="ARBA00006643"/>
    </source>
</evidence>
<dbReference type="InterPro" id="IPR032308">
    <property type="entry name" value="TDBD"/>
</dbReference>
<evidence type="ECO:0000313" key="13">
    <source>
        <dbReference type="EMBL" id="KAJ0965304.1"/>
    </source>
</evidence>
<feature type="repeat" description="PPR" evidence="9">
    <location>
        <begin position="184"/>
        <end position="214"/>
    </location>
</feature>
<dbReference type="Pfam" id="PF14432">
    <property type="entry name" value="DYW_deaminase"/>
    <property type="match status" value="1"/>
</dbReference>
<keyword evidence="5 8" id="KW-0863">Zinc-finger</keyword>
<keyword evidence="3" id="KW-0479">Metal-binding</keyword>
<dbReference type="Pfam" id="PF13041">
    <property type="entry name" value="PPR_2"/>
    <property type="match status" value="2"/>
</dbReference>
<evidence type="ECO:0000256" key="3">
    <source>
        <dbReference type="ARBA" id="ARBA00022723"/>
    </source>
</evidence>
<evidence type="ECO:0000256" key="4">
    <source>
        <dbReference type="ARBA" id="ARBA00022737"/>
    </source>
</evidence>
<gene>
    <name evidence="13" type="ORF">J5N97_026442</name>
</gene>
<evidence type="ECO:0000256" key="9">
    <source>
        <dbReference type="PROSITE-ProRule" id="PRU00708"/>
    </source>
</evidence>
<evidence type="ECO:0000256" key="7">
    <source>
        <dbReference type="ARBA" id="ARBA00023242"/>
    </source>
</evidence>
<dbReference type="Pfam" id="PF23209">
    <property type="entry name" value="IDM1_C"/>
    <property type="match status" value="1"/>
</dbReference>
<feature type="repeat" description="PPR" evidence="9">
    <location>
        <begin position="316"/>
        <end position="350"/>
    </location>
</feature>
<protein>
    <recommendedName>
        <fullName evidence="15">PHD-type domain-containing protein</fullName>
    </recommendedName>
</protein>
<dbReference type="OrthoDB" id="786098at2759"/>
<keyword evidence="7" id="KW-0539">Nucleus</keyword>
<feature type="compositionally biased region" description="Polar residues" evidence="10">
    <location>
        <begin position="1225"/>
        <end position="1241"/>
    </location>
</feature>
<comment type="subcellular location">
    <subcellularLocation>
        <location evidence="1">Nucleus</location>
    </subcellularLocation>
</comment>
<dbReference type="PANTHER" id="PTHR47025">
    <property type="entry name" value="AUTOIMMUNE REGULATOR"/>
    <property type="match status" value="1"/>
</dbReference>
<dbReference type="PROSITE" id="PS51186">
    <property type="entry name" value="GNAT"/>
    <property type="match status" value="1"/>
</dbReference>
<keyword evidence="4" id="KW-0677">Repeat</keyword>
<dbReference type="FunFam" id="1.25.40.10:FF:000348">
    <property type="entry name" value="Pentatricopeptide repeat-containing protein chloroplastic"/>
    <property type="match status" value="1"/>
</dbReference>
<comment type="similarity">
    <text evidence="2">Belongs to the PPR family. PCMP-H subfamily.</text>
</comment>
<feature type="repeat" description="PPR" evidence="9">
    <location>
        <begin position="351"/>
        <end position="386"/>
    </location>
</feature>
<dbReference type="InterPro" id="IPR013083">
    <property type="entry name" value="Znf_RING/FYVE/PHD"/>
</dbReference>
<evidence type="ECO:0000256" key="6">
    <source>
        <dbReference type="ARBA" id="ARBA00022833"/>
    </source>
</evidence>
<dbReference type="Proteomes" id="UP001085076">
    <property type="component" value="Miscellaneous, Linkage group lg08"/>
</dbReference>
<feature type="region of interest" description="Disordered" evidence="10">
    <location>
        <begin position="1225"/>
        <end position="1258"/>
    </location>
</feature>
<dbReference type="GO" id="GO:0000977">
    <property type="term" value="F:RNA polymerase II transcription regulatory region sequence-specific DNA binding"/>
    <property type="evidence" value="ECO:0007669"/>
    <property type="project" value="TreeGrafter"/>
</dbReference>
<dbReference type="FunFam" id="1.25.40.10:FF:002148">
    <property type="entry name" value="Pentatricopeptide repeat-containing protein At2g29760, chloroplastic"/>
    <property type="match status" value="1"/>
</dbReference>
<keyword evidence="6" id="KW-0862">Zinc</keyword>
<evidence type="ECO:0000256" key="5">
    <source>
        <dbReference type="ARBA" id="ARBA00022771"/>
    </source>
</evidence>
<reference evidence="13" key="2">
    <citation type="journal article" date="2022" name="Hortic Res">
        <title>The genome of Dioscorea zingiberensis sheds light on the biosynthesis, origin and evolution of the medicinally important diosgenin saponins.</title>
        <authorList>
            <person name="Li Y."/>
            <person name="Tan C."/>
            <person name="Li Z."/>
            <person name="Guo J."/>
            <person name="Li S."/>
            <person name="Chen X."/>
            <person name="Wang C."/>
            <person name="Dai X."/>
            <person name="Yang H."/>
            <person name="Song W."/>
            <person name="Hou L."/>
            <person name="Xu J."/>
            <person name="Tong Z."/>
            <person name="Xu A."/>
            <person name="Yuan X."/>
            <person name="Wang W."/>
            <person name="Yang Q."/>
            <person name="Chen L."/>
            <person name="Sun Z."/>
            <person name="Wang K."/>
            <person name="Pan B."/>
            <person name="Chen J."/>
            <person name="Bao Y."/>
            <person name="Liu F."/>
            <person name="Qi X."/>
            <person name="Gang D.R."/>
            <person name="Wen J."/>
            <person name="Li J."/>
        </authorList>
    </citation>
    <scope>NUCLEOTIDE SEQUENCE</scope>
    <source>
        <strain evidence="13">Dzin_1.0</strain>
    </source>
</reference>
<dbReference type="InterPro" id="IPR046848">
    <property type="entry name" value="E_motif"/>
</dbReference>
<evidence type="ECO:0000259" key="11">
    <source>
        <dbReference type="PROSITE" id="PS50016"/>
    </source>
</evidence>
<dbReference type="SMART" id="SM00249">
    <property type="entry name" value="PHD"/>
    <property type="match status" value="2"/>
</dbReference>
<dbReference type="GO" id="GO:0008270">
    <property type="term" value="F:zinc ion binding"/>
    <property type="evidence" value="ECO:0007669"/>
    <property type="project" value="UniProtKB-KW"/>
</dbReference>
<dbReference type="InterPro" id="IPR056511">
    <property type="entry name" value="IDM1_C"/>
</dbReference>
<dbReference type="Pfam" id="PF16135">
    <property type="entry name" value="TDBD"/>
    <property type="match status" value="3"/>
</dbReference>
<feature type="compositionally biased region" description="Polar residues" evidence="10">
    <location>
        <begin position="883"/>
        <end position="904"/>
    </location>
</feature>
<keyword evidence="14" id="KW-1185">Reference proteome</keyword>
<dbReference type="PROSITE" id="PS50016">
    <property type="entry name" value="ZF_PHD_2"/>
    <property type="match status" value="1"/>
</dbReference>
<evidence type="ECO:0000313" key="14">
    <source>
        <dbReference type="Proteomes" id="UP001085076"/>
    </source>
</evidence>
<dbReference type="InterPro" id="IPR019786">
    <property type="entry name" value="Zinc_finger_PHD-type_CS"/>
</dbReference>
<dbReference type="Pfam" id="PF01535">
    <property type="entry name" value="PPR"/>
    <property type="match status" value="3"/>
</dbReference>
<dbReference type="SUPFAM" id="SSF55729">
    <property type="entry name" value="Acyl-CoA N-acyltransferases (Nat)"/>
    <property type="match status" value="1"/>
</dbReference>
<dbReference type="InterPro" id="IPR019787">
    <property type="entry name" value="Znf_PHD-finger"/>
</dbReference>
<dbReference type="GO" id="GO:0045944">
    <property type="term" value="P:positive regulation of transcription by RNA polymerase II"/>
    <property type="evidence" value="ECO:0007669"/>
    <property type="project" value="TreeGrafter"/>
</dbReference>
<dbReference type="Pfam" id="PF20431">
    <property type="entry name" value="E_motif"/>
    <property type="match status" value="1"/>
</dbReference>
<dbReference type="PROSITE" id="PS01359">
    <property type="entry name" value="ZF_PHD_1"/>
    <property type="match status" value="1"/>
</dbReference>
<feature type="repeat" description="PPR" evidence="9">
    <location>
        <begin position="285"/>
        <end position="315"/>
    </location>
</feature>
<dbReference type="GO" id="GO:0005634">
    <property type="term" value="C:nucleus"/>
    <property type="evidence" value="ECO:0007669"/>
    <property type="project" value="UniProtKB-SubCell"/>
</dbReference>
<dbReference type="EMBL" id="JAGGNH010000008">
    <property type="protein sequence ID" value="KAJ0965304.1"/>
    <property type="molecule type" value="Genomic_DNA"/>
</dbReference>
<dbReference type="InterPro" id="IPR001965">
    <property type="entry name" value="Znf_PHD"/>
</dbReference>
<dbReference type="InterPro" id="IPR016181">
    <property type="entry name" value="Acyl_CoA_acyltransferase"/>
</dbReference>
<proteinExistence type="inferred from homology"/>
<dbReference type="SUPFAM" id="SSF57903">
    <property type="entry name" value="FYVE/PHD zinc finger"/>
    <property type="match status" value="1"/>
</dbReference>
<dbReference type="InterPro" id="IPR000182">
    <property type="entry name" value="GNAT_dom"/>
</dbReference>
<dbReference type="GO" id="GO:0016747">
    <property type="term" value="F:acyltransferase activity, transferring groups other than amino-acyl groups"/>
    <property type="evidence" value="ECO:0007669"/>
    <property type="project" value="InterPro"/>
</dbReference>
<feature type="compositionally biased region" description="Basic and acidic residues" evidence="10">
    <location>
        <begin position="1242"/>
        <end position="1253"/>
    </location>
</feature>
<comment type="caution">
    <text evidence="13">The sequence shown here is derived from an EMBL/GenBank/DDBJ whole genome shotgun (WGS) entry which is preliminary data.</text>
</comment>
<evidence type="ECO:0000256" key="1">
    <source>
        <dbReference type="ARBA" id="ARBA00004123"/>
    </source>
</evidence>
<feature type="repeat" description="PPR" evidence="9">
    <location>
        <begin position="215"/>
        <end position="249"/>
    </location>
</feature>
<dbReference type="InterPro" id="IPR032867">
    <property type="entry name" value="DYW_dom"/>
</dbReference>
<evidence type="ECO:0000259" key="12">
    <source>
        <dbReference type="PROSITE" id="PS51186"/>
    </source>
</evidence>
<dbReference type="InterPro" id="IPR002885">
    <property type="entry name" value="PPR_rpt"/>
</dbReference>
<evidence type="ECO:0000256" key="8">
    <source>
        <dbReference type="PROSITE-ProRule" id="PRU00146"/>
    </source>
</evidence>
<dbReference type="Gene3D" id="1.25.40.10">
    <property type="entry name" value="Tetratricopeptide repeat domain"/>
    <property type="match status" value="3"/>
</dbReference>
<organism evidence="13 14">
    <name type="scientific">Dioscorea zingiberensis</name>
    <dbReference type="NCBI Taxonomy" id="325984"/>
    <lineage>
        <taxon>Eukaryota</taxon>
        <taxon>Viridiplantae</taxon>
        <taxon>Streptophyta</taxon>
        <taxon>Embryophyta</taxon>
        <taxon>Tracheophyta</taxon>
        <taxon>Spermatophyta</taxon>
        <taxon>Magnoliopsida</taxon>
        <taxon>Liliopsida</taxon>
        <taxon>Dioscoreales</taxon>
        <taxon>Dioscoreaceae</taxon>
        <taxon>Dioscorea</taxon>
    </lineage>
</organism>
<feature type="region of interest" description="Disordered" evidence="10">
    <location>
        <begin position="879"/>
        <end position="904"/>
    </location>
</feature>
<evidence type="ECO:0008006" key="15">
    <source>
        <dbReference type="Google" id="ProtNLM"/>
    </source>
</evidence>